<dbReference type="Proteomes" id="UP001231189">
    <property type="component" value="Unassembled WGS sequence"/>
</dbReference>
<dbReference type="SMART" id="SM00185">
    <property type="entry name" value="ARM"/>
    <property type="match status" value="2"/>
</dbReference>
<name>A0AAD8X7L0_LOLMU</name>
<feature type="region of interest" description="Disordered" evidence="1">
    <location>
        <begin position="320"/>
        <end position="349"/>
    </location>
</feature>
<dbReference type="Gene3D" id="1.25.10.10">
    <property type="entry name" value="Leucine-rich Repeat Variant"/>
    <property type="match status" value="1"/>
</dbReference>
<gene>
    <name evidence="2" type="ORF">QYE76_015267</name>
</gene>
<dbReference type="SUPFAM" id="SSF48371">
    <property type="entry name" value="ARM repeat"/>
    <property type="match status" value="1"/>
</dbReference>
<comment type="caution">
    <text evidence="2">The sequence shown here is derived from an EMBL/GenBank/DDBJ whole genome shotgun (WGS) entry which is preliminary data.</text>
</comment>
<protein>
    <submittedName>
        <fullName evidence="2">Uncharacterized protein</fullName>
    </submittedName>
</protein>
<proteinExistence type="predicted"/>
<dbReference type="EMBL" id="JAUUTY010000001">
    <property type="protein sequence ID" value="KAK1698570.1"/>
    <property type="molecule type" value="Genomic_DNA"/>
</dbReference>
<evidence type="ECO:0000313" key="2">
    <source>
        <dbReference type="EMBL" id="KAK1698570.1"/>
    </source>
</evidence>
<reference evidence="2" key="1">
    <citation type="submission" date="2023-07" db="EMBL/GenBank/DDBJ databases">
        <title>A chromosome-level genome assembly of Lolium multiflorum.</title>
        <authorList>
            <person name="Chen Y."/>
            <person name="Copetti D."/>
            <person name="Kolliker R."/>
            <person name="Studer B."/>
        </authorList>
    </citation>
    <scope>NUCLEOTIDE SEQUENCE</scope>
    <source>
        <strain evidence="2">02402/16</strain>
        <tissue evidence="2">Leaf</tissue>
    </source>
</reference>
<dbReference type="PANTHER" id="PTHR46700">
    <property type="entry name" value="ARM REPEAT SUPERFAMILY PROTEIN"/>
    <property type="match status" value="1"/>
</dbReference>
<feature type="region of interest" description="Disordered" evidence="1">
    <location>
        <begin position="1"/>
        <end position="23"/>
    </location>
</feature>
<organism evidence="2 3">
    <name type="scientific">Lolium multiflorum</name>
    <name type="common">Italian ryegrass</name>
    <name type="synonym">Lolium perenne subsp. multiflorum</name>
    <dbReference type="NCBI Taxonomy" id="4521"/>
    <lineage>
        <taxon>Eukaryota</taxon>
        <taxon>Viridiplantae</taxon>
        <taxon>Streptophyta</taxon>
        <taxon>Embryophyta</taxon>
        <taxon>Tracheophyta</taxon>
        <taxon>Spermatophyta</taxon>
        <taxon>Magnoliopsida</taxon>
        <taxon>Liliopsida</taxon>
        <taxon>Poales</taxon>
        <taxon>Poaceae</taxon>
        <taxon>BOP clade</taxon>
        <taxon>Pooideae</taxon>
        <taxon>Poodae</taxon>
        <taxon>Poeae</taxon>
        <taxon>Poeae Chloroplast Group 2 (Poeae type)</taxon>
        <taxon>Loliodinae</taxon>
        <taxon>Loliinae</taxon>
        <taxon>Lolium</taxon>
    </lineage>
</organism>
<evidence type="ECO:0000256" key="1">
    <source>
        <dbReference type="SAM" id="MobiDB-lite"/>
    </source>
</evidence>
<keyword evidence="3" id="KW-1185">Reference proteome</keyword>
<dbReference type="InterPro" id="IPR011989">
    <property type="entry name" value="ARM-like"/>
</dbReference>
<dbReference type="InterPro" id="IPR000225">
    <property type="entry name" value="Armadillo"/>
</dbReference>
<accession>A0AAD8X7L0</accession>
<dbReference type="PANTHER" id="PTHR46700:SF2">
    <property type="entry name" value="ARM REPEAT SUPERFAMILY PROTEIN"/>
    <property type="match status" value="1"/>
</dbReference>
<evidence type="ECO:0000313" key="3">
    <source>
        <dbReference type="Proteomes" id="UP001231189"/>
    </source>
</evidence>
<feature type="compositionally biased region" description="Low complexity" evidence="1">
    <location>
        <begin position="14"/>
        <end position="23"/>
    </location>
</feature>
<dbReference type="InterPro" id="IPR016024">
    <property type="entry name" value="ARM-type_fold"/>
</dbReference>
<dbReference type="AlphaFoldDB" id="A0AAD8X7L0"/>
<sequence length="397" mass="41513">MPTCAGADTSHTPAMAAAAGSDGTATRRAVKRLSFGVSWEEKAEAAAEVGRLARSDERTKRALPELGVVPPLLSMLVDAGGEGSTGARMAAVRALLELARGTHRNKVLIVKAGLLKKLPLLMADRDLATSHDLALLLLSVSSLANTDFPLSSAELLPFLVATLSGTTADVPADTRLSCLAALRNLSTNLEHVRAVAASGAVHALLPVSLDEVTSEAALGVLADLAAASAAARREMAEDEAAPRVLVAAIARHGSAQCQEHATYLVMVLAHSGSTGQEVMRRMRRIGAVQALLEVSLLGSPLAQSRAAKILRWFKDDGKDRIRGHSGPRAETSSCHGSDGDDDGAQKPCPNAVDRIVKQSLERNMKSIMRRATASVDMTADATTKMLVASSSSKSLPC</sequence>